<gene>
    <name evidence="6" type="ORF">G7Y89_g8119</name>
</gene>
<dbReference type="InterPro" id="IPR021858">
    <property type="entry name" value="Fun_TF"/>
</dbReference>
<sequence>MGPLKRNKACWACKRRIGEGSKIRCDLSTPTCKNCTRIGKECQYGLLLSWPREGDARRSIVSHEIRRGRMVSPEHCFSPYFLNIGSSDIGLYLLLSSNALNAYKEQPFTLGAPRFTATLPESIPRPLSWKASGQGEFENVLLSYYDQVLSAMLTSVGDKRFRGLLIGMSFIDSSPASVAVQQSLYALIALYVYGYTRSMPFKVNAITALNHSFRSCLNAKDGLQHIVAGILLSLYEMLDFSESTYQWEIYAGGAKQVAKHVYTLDRVYEGDARIILNWMFYHDALNKFSARHWRHRTADMMGCARDNYIIKAVLQSGCSTEVLEVIAKICDHILDHKDPARDSLEYIEGLNRLERRLTHVKQHVDQEDETETSGQPCQDDSVPKIAELYRLAGLIYLYRAGKGFPSIKPNVKLLVEAGLQIAASLDGCARAFPVVILGCEARCDSDRLVILNLLRRTQGCRKIGGIAGARKLIEAWWAQDDLHVEEEFDYVRKFDAIMSLSKYRPSFALYEVLSCQELFGLYEFIRKFAKDQSNTVIGLVRNKAATEERLAKDGIKNVTIFEADITDFAAQQKAAAESARLTGGSLDYLINNAALLFTASDTMDISEFENDFLFLEKELMDAFTVNVVGVAKTITAFLPLIKKSTIKKVITISTGMADLDLINEYSLTLSPAYATSKSALNLLIGKYNAVYGAQGILFLSIAPGMVDTTEGVPPTPEKLAKYGPMVASFMKYQPNFAGPITPEQSVELMLKVVEGATVENKINAMSSDTPQPTGTLNVRFIITSSQKIEQAKKLCISTPKPKHKDPAHFRDWMLRLTIRLSTLCERRGPDDRRDTQTFEIGPGFFPALKPFKSGTVDKISVSEEVRRIINASLNPSEIQGQGMGYVYILRSQLNFSTLGELKIGFSKHHPEHRAQELARCLSRPEIIGHTPRMPHAKRLEAIIHMELVGCRKVQYCCQCRRNHREWFTVSHIDSREVVTRWSRWMLEKPYRDGMLIDEWKDYLTTKNFNSINDSTSLAEFWRTTIKEFPRDNSDNSKGQRFGTFLNACFWNNSPGSYGRNQLGDFRSFSDALLHERHFASDGCGLTTQELKDKVDEEAERLLEGLYENDEVENPDNTPIARRTRSAARLEEEGRAKVEMLRMHKFVKNTKTGALSVSDPERGISESPLGDVTLLPVLTLDELKYLDGLVINWIGFTPSYAGFQRLQEAYQNGEWNNRRPEFKLPKAFRKGHLRKFSVTTPEQGHSMLATEQDTSGGKQSAAEPYRSTFIPPQTGGRPTFRLTRRPTGDTYMWTHPMTDELVKPVEAMAELYKNGGSAYVEHMLRKSLHAYGCLHSNEVGELTASDSNDTSNEGSAIAEAEHIQNAAHISPSPLRAAAKRKAGDGAKGMGISTKKAKMWLDSL</sequence>
<feature type="domain" description="Zn(2)-C6 fungal-type" evidence="4">
    <location>
        <begin position="4"/>
        <end position="53"/>
    </location>
</feature>
<dbReference type="PANTHER" id="PTHR37534:SF39">
    <property type="entry name" value="TRANSCRIPTION FACTOR DOMAIN-CONTAINING PROTEIN"/>
    <property type="match status" value="1"/>
</dbReference>
<proteinExistence type="predicted"/>
<protein>
    <recommendedName>
        <fullName evidence="8">Zn(2)-C6 fungal-type domain-containing protein</fullName>
    </recommendedName>
</protein>
<evidence type="ECO:0008006" key="8">
    <source>
        <dbReference type="Google" id="ProtNLM"/>
    </source>
</evidence>
<evidence type="ECO:0000256" key="2">
    <source>
        <dbReference type="ARBA" id="ARBA00023242"/>
    </source>
</evidence>
<dbReference type="Gene3D" id="3.40.50.720">
    <property type="entry name" value="NAD(P)-binding Rossmann-like Domain"/>
    <property type="match status" value="1"/>
</dbReference>
<comment type="caution">
    <text evidence="6">The sequence shown here is derived from an EMBL/GenBank/DDBJ whole genome shotgun (WGS) entry which is preliminary data.</text>
</comment>
<dbReference type="GO" id="GO:0000981">
    <property type="term" value="F:DNA-binding transcription factor activity, RNA polymerase II-specific"/>
    <property type="evidence" value="ECO:0007669"/>
    <property type="project" value="InterPro"/>
</dbReference>
<accession>A0A8H4RI22</accession>
<evidence type="ECO:0000259" key="5">
    <source>
        <dbReference type="SMART" id="SM00974"/>
    </source>
</evidence>
<dbReference type="InterPro" id="IPR018306">
    <property type="entry name" value="Phage_T5_Orf172_DNA-bd"/>
</dbReference>
<feature type="region of interest" description="Disordered" evidence="3">
    <location>
        <begin position="1247"/>
        <end position="1285"/>
    </location>
</feature>
<dbReference type="Pfam" id="PF00172">
    <property type="entry name" value="Zn_clus"/>
    <property type="match status" value="1"/>
</dbReference>
<feature type="compositionally biased region" description="Polar residues" evidence="3">
    <location>
        <begin position="1247"/>
        <end position="1257"/>
    </location>
</feature>
<dbReference type="GO" id="GO:0008270">
    <property type="term" value="F:zinc ion binding"/>
    <property type="evidence" value="ECO:0007669"/>
    <property type="project" value="InterPro"/>
</dbReference>
<dbReference type="GO" id="GO:0045944">
    <property type="term" value="P:positive regulation of transcription by RNA polymerase II"/>
    <property type="evidence" value="ECO:0007669"/>
    <property type="project" value="TreeGrafter"/>
</dbReference>
<comment type="subcellular location">
    <subcellularLocation>
        <location evidence="1">Nucleus</location>
    </subcellularLocation>
</comment>
<dbReference type="GO" id="GO:0000976">
    <property type="term" value="F:transcription cis-regulatory region binding"/>
    <property type="evidence" value="ECO:0007669"/>
    <property type="project" value="TreeGrafter"/>
</dbReference>
<dbReference type="InterPro" id="IPR002347">
    <property type="entry name" value="SDR_fam"/>
</dbReference>
<dbReference type="OrthoDB" id="5130013at2759"/>
<dbReference type="EMBL" id="JAAMPI010000598">
    <property type="protein sequence ID" value="KAF4630023.1"/>
    <property type="molecule type" value="Genomic_DNA"/>
</dbReference>
<dbReference type="InterPro" id="IPR001138">
    <property type="entry name" value="Zn2Cys6_DnaBD"/>
</dbReference>
<reference evidence="6 7" key="1">
    <citation type="submission" date="2020-03" db="EMBL/GenBank/DDBJ databases">
        <title>Draft Genome Sequence of Cudoniella acicularis.</title>
        <authorList>
            <person name="Buettner E."/>
            <person name="Kellner H."/>
        </authorList>
    </citation>
    <scope>NUCLEOTIDE SEQUENCE [LARGE SCALE GENOMIC DNA]</scope>
    <source>
        <strain evidence="6 7">DSM 108380</strain>
    </source>
</reference>
<dbReference type="GO" id="GO:0005634">
    <property type="term" value="C:nucleus"/>
    <property type="evidence" value="ECO:0007669"/>
    <property type="project" value="UniProtKB-SubCell"/>
</dbReference>
<dbReference type="PANTHER" id="PTHR37534">
    <property type="entry name" value="TRANSCRIPTIONAL ACTIVATOR PROTEIN UGA3"/>
    <property type="match status" value="1"/>
</dbReference>
<dbReference type="Proteomes" id="UP000566819">
    <property type="component" value="Unassembled WGS sequence"/>
</dbReference>
<keyword evidence="2" id="KW-0539">Nucleus</keyword>
<dbReference type="Pfam" id="PF11951">
    <property type="entry name" value="Fungal_trans_2"/>
    <property type="match status" value="1"/>
</dbReference>
<feature type="domain" description="Bacteriophage T5 Orf172 DNA-binding" evidence="5">
    <location>
        <begin position="895"/>
        <end position="981"/>
    </location>
</feature>
<dbReference type="SUPFAM" id="SSF51735">
    <property type="entry name" value="NAD(P)-binding Rossmann-fold domains"/>
    <property type="match status" value="1"/>
</dbReference>
<keyword evidence="7" id="KW-1185">Reference proteome</keyword>
<evidence type="ECO:0000313" key="7">
    <source>
        <dbReference type="Proteomes" id="UP000566819"/>
    </source>
</evidence>
<dbReference type="Pfam" id="PF00106">
    <property type="entry name" value="adh_short"/>
    <property type="match status" value="1"/>
</dbReference>
<dbReference type="InterPro" id="IPR036864">
    <property type="entry name" value="Zn2-C6_fun-type_DNA-bd_sf"/>
</dbReference>
<dbReference type="SMART" id="SM00066">
    <property type="entry name" value="GAL4"/>
    <property type="match status" value="1"/>
</dbReference>
<evidence type="ECO:0000256" key="3">
    <source>
        <dbReference type="SAM" id="MobiDB-lite"/>
    </source>
</evidence>
<name>A0A8H4RI22_9HELO</name>
<dbReference type="SUPFAM" id="SSF57701">
    <property type="entry name" value="Zn2/Cys6 DNA-binding domain"/>
    <property type="match status" value="1"/>
</dbReference>
<organism evidence="6 7">
    <name type="scientific">Cudoniella acicularis</name>
    <dbReference type="NCBI Taxonomy" id="354080"/>
    <lineage>
        <taxon>Eukaryota</taxon>
        <taxon>Fungi</taxon>
        <taxon>Dikarya</taxon>
        <taxon>Ascomycota</taxon>
        <taxon>Pezizomycotina</taxon>
        <taxon>Leotiomycetes</taxon>
        <taxon>Helotiales</taxon>
        <taxon>Tricladiaceae</taxon>
        <taxon>Cudoniella</taxon>
    </lineage>
</organism>
<dbReference type="Gene3D" id="4.10.240.10">
    <property type="entry name" value="Zn(2)-C6 fungal-type DNA-binding domain"/>
    <property type="match status" value="1"/>
</dbReference>
<evidence type="ECO:0000313" key="6">
    <source>
        <dbReference type="EMBL" id="KAF4630023.1"/>
    </source>
</evidence>
<dbReference type="Pfam" id="PF10544">
    <property type="entry name" value="T5orf172"/>
    <property type="match status" value="1"/>
</dbReference>
<evidence type="ECO:0000256" key="1">
    <source>
        <dbReference type="ARBA" id="ARBA00004123"/>
    </source>
</evidence>
<dbReference type="CDD" id="cd00067">
    <property type="entry name" value="GAL4"/>
    <property type="match status" value="1"/>
</dbReference>
<dbReference type="InterPro" id="IPR036291">
    <property type="entry name" value="NAD(P)-bd_dom_sf"/>
</dbReference>
<dbReference type="SMART" id="SM00974">
    <property type="entry name" value="T5orf172"/>
    <property type="match status" value="1"/>
</dbReference>
<evidence type="ECO:0000259" key="4">
    <source>
        <dbReference type="SMART" id="SM00066"/>
    </source>
</evidence>